<keyword evidence="3" id="KW-1185">Reference proteome</keyword>
<accession>A0A7Z0C3N0</accession>
<proteinExistence type="predicted"/>
<sequence length="182" mass="19953">MLARPATPGAGRLLRIDGPSGSGKTTLARAVSRLALQRQVGCRVLHMDAMYDGWDGLPSVWAQLETLLPPLSEGRPGRYRVYDWRLGRYRRTVQVAPVPLLVLEGVGSGHPAYDHLGTVLVWVQAPPSLRRARALARDGADYEPHWEAWARSEAEVLARDRTRERADLVVDGASGEVSAAGR</sequence>
<dbReference type="SUPFAM" id="SSF52540">
    <property type="entry name" value="P-loop containing nucleoside triphosphate hydrolases"/>
    <property type="match status" value="1"/>
</dbReference>
<protein>
    <submittedName>
        <fullName evidence="2">Energy-coupling factor transporter ATP-binding protein EcfA2</fullName>
    </submittedName>
</protein>
<reference evidence="2 3" key="1">
    <citation type="submission" date="2020-07" db="EMBL/GenBank/DDBJ databases">
        <title>Sequencing the genomes of 1000 actinobacteria strains.</title>
        <authorList>
            <person name="Klenk H.-P."/>
        </authorList>
    </citation>
    <scope>NUCLEOTIDE SEQUENCE [LARGE SCALE GENOMIC DNA]</scope>
    <source>
        <strain evidence="2 3">DSM 18248</strain>
    </source>
</reference>
<dbReference type="GO" id="GO:0005524">
    <property type="term" value="F:ATP binding"/>
    <property type="evidence" value="ECO:0007669"/>
    <property type="project" value="UniProtKB-KW"/>
</dbReference>
<organism evidence="2 3">
    <name type="scientific">Nocardioides marinus</name>
    <dbReference type="NCBI Taxonomy" id="374514"/>
    <lineage>
        <taxon>Bacteria</taxon>
        <taxon>Bacillati</taxon>
        <taxon>Actinomycetota</taxon>
        <taxon>Actinomycetes</taxon>
        <taxon>Propionibacteriales</taxon>
        <taxon>Nocardioidaceae</taxon>
        <taxon>Nocardioides</taxon>
    </lineage>
</organism>
<evidence type="ECO:0000256" key="1">
    <source>
        <dbReference type="SAM" id="MobiDB-lite"/>
    </source>
</evidence>
<comment type="caution">
    <text evidence="2">The sequence shown here is derived from an EMBL/GenBank/DDBJ whole genome shotgun (WGS) entry which is preliminary data.</text>
</comment>
<keyword evidence="2" id="KW-0067">ATP-binding</keyword>
<dbReference type="RefSeq" id="WP_343045602.1">
    <property type="nucleotide sequence ID" value="NZ_BAAAPP010000010.1"/>
</dbReference>
<gene>
    <name evidence="2" type="ORF">BKA05_001962</name>
</gene>
<name>A0A7Z0C3N0_9ACTN</name>
<dbReference type="Proteomes" id="UP000537326">
    <property type="component" value="Unassembled WGS sequence"/>
</dbReference>
<feature type="region of interest" description="Disordered" evidence="1">
    <location>
        <begin position="1"/>
        <end position="22"/>
    </location>
</feature>
<evidence type="ECO:0000313" key="2">
    <source>
        <dbReference type="EMBL" id="NYI10447.1"/>
    </source>
</evidence>
<dbReference type="Gene3D" id="3.40.50.300">
    <property type="entry name" value="P-loop containing nucleotide triphosphate hydrolases"/>
    <property type="match status" value="1"/>
</dbReference>
<evidence type="ECO:0000313" key="3">
    <source>
        <dbReference type="Proteomes" id="UP000537326"/>
    </source>
</evidence>
<dbReference type="AlphaFoldDB" id="A0A7Z0C3N0"/>
<dbReference type="InterPro" id="IPR027417">
    <property type="entry name" value="P-loop_NTPase"/>
</dbReference>
<dbReference type="EMBL" id="JACBZI010000001">
    <property type="protein sequence ID" value="NYI10447.1"/>
    <property type="molecule type" value="Genomic_DNA"/>
</dbReference>
<keyword evidence="2" id="KW-0547">Nucleotide-binding</keyword>